<keyword evidence="2" id="KW-0808">Transferase</keyword>
<dbReference type="InterPro" id="IPR002575">
    <property type="entry name" value="Aminoglycoside_PTrfase"/>
</dbReference>
<proteinExistence type="predicted"/>
<feature type="domain" description="Aminoglycoside phosphotransferase" evidence="1">
    <location>
        <begin position="28"/>
        <end position="257"/>
    </location>
</feature>
<dbReference type="GO" id="GO:0016740">
    <property type="term" value="F:transferase activity"/>
    <property type="evidence" value="ECO:0007669"/>
    <property type="project" value="UniProtKB-KW"/>
</dbReference>
<dbReference type="OrthoDB" id="526037at2"/>
<protein>
    <submittedName>
        <fullName evidence="2">Aminoglycoside phosphotransferase family protein</fullName>
    </submittedName>
</protein>
<evidence type="ECO:0000313" key="3">
    <source>
        <dbReference type="Proteomes" id="UP000321479"/>
    </source>
</evidence>
<reference evidence="2 3" key="1">
    <citation type="journal article" date="2017" name="Curr. Microbiol.">
        <title>Mucilaginibacter ginsenosidivorans sp. nov., Isolated from Soil of Ginseng Field.</title>
        <authorList>
            <person name="Kim M.M."/>
            <person name="Siddiqi M.Z."/>
            <person name="Im W.T."/>
        </authorList>
    </citation>
    <scope>NUCLEOTIDE SEQUENCE [LARGE SCALE GENOMIC DNA]</scope>
    <source>
        <strain evidence="2 3">Gsoil 3017</strain>
    </source>
</reference>
<dbReference type="InterPro" id="IPR011009">
    <property type="entry name" value="Kinase-like_dom_sf"/>
</dbReference>
<evidence type="ECO:0000313" key="2">
    <source>
        <dbReference type="EMBL" id="QEC64601.1"/>
    </source>
</evidence>
<dbReference type="Pfam" id="PF01636">
    <property type="entry name" value="APH"/>
    <property type="match status" value="1"/>
</dbReference>
<dbReference type="KEGG" id="mgin:FRZ54_19175"/>
<evidence type="ECO:0000259" key="1">
    <source>
        <dbReference type="Pfam" id="PF01636"/>
    </source>
</evidence>
<dbReference type="Gene3D" id="3.90.1200.10">
    <property type="match status" value="1"/>
</dbReference>
<keyword evidence="3" id="KW-1185">Reference proteome</keyword>
<dbReference type="PANTHER" id="PTHR21064">
    <property type="entry name" value="AMINOGLYCOSIDE PHOSPHOTRANSFERASE DOMAIN-CONTAINING PROTEIN-RELATED"/>
    <property type="match status" value="1"/>
</dbReference>
<organism evidence="2 3">
    <name type="scientific">Mucilaginibacter ginsenosidivorans</name>
    <dbReference type="NCBI Taxonomy" id="398053"/>
    <lineage>
        <taxon>Bacteria</taxon>
        <taxon>Pseudomonadati</taxon>
        <taxon>Bacteroidota</taxon>
        <taxon>Sphingobacteriia</taxon>
        <taxon>Sphingobacteriales</taxon>
        <taxon>Sphingobacteriaceae</taxon>
        <taxon>Mucilaginibacter</taxon>
    </lineage>
</organism>
<gene>
    <name evidence="2" type="ORF">FRZ54_19175</name>
</gene>
<dbReference type="Proteomes" id="UP000321479">
    <property type="component" value="Chromosome"/>
</dbReference>
<dbReference type="SUPFAM" id="SSF56112">
    <property type="entry name" value="Protein kinase-like (PK-like)"/>
    <property type="match status" value="1"/>
</dbReference>
<dbReference type="AlphaFoldDB" id="A0A5B8V1R4"/>
<accession>A0A5B8V1R4</accession>
<name>A0A5B8V1R4_9SPHI</name>
<sequence length="370" mass="42088">MMGTNSLTDNQIYSLISEFKIDAGIASVKPFGSGHINDTYRIVNANINGHDYLLQRVNHHVFKDVPLLMNNLLNVSRHLKQKIRSEQNVLTIIETRDNRPYFKDDGGNYWRVFYFLKGTKSYDVVTTEKQAFEGGKAFGAFLALLADLDVSLVKDTIPNFHNIEYRLANLQKAIDTDKAGRLKEVAPEIGFIQQRSDAMSEISRLGRSGVLPLRIVHNDTKFNNVLLDQNDNAQCVIDLDTVMPGYVAYDFGDSIRTIINTVAEDEADVNHIGLNLHLFKAYTKGFLQEAKPFLTESEISSLLKGVLLLPYIQAVRFLTDYLEGDHYFKIHFFSHNLQRVRAQLALVAKLEENQHILGQIITKTWQQLKV</sequence>
<dbReference type="EMBL" id="CP042436">
    <property type="protein sequence ID" value="QEC64601.1"/>
    <property type="molecule type" value="Genomic_DNA"/>
</dbReference>
<dbReference type="InterPro" id="IPR050249">
    <property type="entry name" value="Pseudomonas-type_ThrB"/>
</dbReference>
<dbReference type="PANTHER" id="PTHR21064:SF5">
    <property type="entry name" value="SLR1880 PROTEIN"/>
    <property type="match status" value="1"/>
</dbReference>